<comment type="caution">
    <text evidence="2">The sequence shown here is derived from an EMBL/GenBank/DDBJ whole genome shotgun (WGS) entry which is preliminary data.</text>
</comment>
<name>A0ABP1RJT6_9HEXA</name>
<evidence type="ECO:0008006" key="4">
    <source>
        <dbReference type="Google" id="ProtNLM"/>
    </source>
</evidence>
<dbReference type="EMBL" id="CAXLJM020000076">
    <property type="protein sequence ID" value="CAL8129221.1"/>
    <property type="molecule type" value="Genomic_DNA"/>
</dbReference>
<proteinExistence type="predicted"/>
<feature type="region of interest" description="Disordered" evidence="1">
    <location>
        <begin position="85"/>
        <end position="107"/>
    </location>
</feature>
<gene>
    <name evidence="2" type="ORF">ODALV1_LOCUS22985</name>
</gene>
<sequence>MESGPSVGVGGKFGKSCCLKIHTSTGKETLYELDQRRYISSTEKQLMLDENLLKESKVNRPNRKLCVCDECLQLVRNMMSNPAKKLKADKVPEDTVSTAETCSESDRKTGEAVQIVVDAIQNGSIEEQQS</sequence>
<protein>
    <recommendedName>
        <fullName evidence="4">ZAD domain-containing protein</fullName>
    </recommendedName>
</protein>
<dbReference type="Proteomes" id="UP001642540">
    <property type="component" value="Unassembled WGS sequence"/>
</dbReference>
<keyword evidence="3" id="KW-1185">Reference proteome</keyword>
<reference evidence="2 3" key="1">
    <citation type="submission" date="2024-08" db="EMBL/GenBank/DDBJ databases">
        <authorList>
            <person name="Cucini C."/>
            <person name="Frati F."/>
        </authorList>
    </citation>
    <scope>NUCLEOTIDE SEQUENCE [LARGE SCALE GENOMIC DNA]</scope>
</reference>
<accession>A0ABP1RJT6</accession>
<evidence type="ECO:0000313" key="3">
    <source>
        <dbReference type="Proteomes" id="UP001642540"/>
    </source>
</evidence>
<evidence type="ECO:0000313" key="2">
    <source>
        <dbReference type="EMBL" id="CAL8129221.1"/>
    </source>
</evidence>
<evidence type="ECO:0000256" key="1">
    <source>
        <dbReference type="SAM" id="MobiDB-lite"/>
    </source>
</evidence>
<organism evidence="2 3">
    <name type="scientific">Orchesella dallaii</name>
    <dbReference type="NCBI Taxonomy" id="48710"/>
    <lineage>
        <taxon>Eukaryota</taxon>
        <taxon>Metazoa</taxon>
        <taxon>Ecdysozoa</taxon>
        <taxon>Arthropoda</taxon>
        <taxon>Hexapoda</taxon>
        <taxon>Collembola</taxon>
        <taxon>Entomobryomorpha</taxon>
        <taxon>Entomobryoidea</taxon>
        <taxon>Orchesellidae</taxon>
        <taxon>Orchesellinae</taxon>
        <taxon>Orchesella</taxon>
    </lineage>
</organism>